<dbReference type="Pfam" id="PF13905">
    <property type="entry name" value="Thioredoxin_8"/>
    <property type="match status" value="1"/>
</dbReference>
<organism evidence="6 7">
    <name type="scientific">Mucilaginibacter oryzae</name>
    <dbReference type="NCBI Taxonomy" id="468058"/>
    <lineage>
        <taxon>Bacteria</taxon>
        <taxon>Pseudomonadati</taxon>
        <taxon>Bacteroidota</taxon>
        <taxon>Sphingobacteriia</taxon>
        <taxon>Sphingobacteriales</taxon>
        <taxon>Sphingobacteriaceae</taxon>
        <taxon>Mucilaginibacter</taxon>
    </lineage>
</organism>
<keyword evidence="4" id="KW-0676">Redox-active center</keyword>
<accession>A0A316HHD4</accession>
<dbReference type="EMBL" id="QGHA01000004">
    <property type="protein sequence ID" value="PWK77665.1"/>
    <property type="molecule type" value="Genomic_DNA"/>
</dbReference>
<comment type="caution">
    <text evidence="6">The sequence shown here is derived from an EMBL/GenBank/DDBJ whole genome shotgun (WGS) entry which is preliminary data.</text>
</comment>
<dbReference type="InterPro" id="IPR012336">
    <property type="entry name" value="Thioredoxin-like_fold"/>
</dbReference>
<protein>
    <submittedName>
        <fullName evidence="6">Thioredoxin-like protein</fullName>
    </submittedName>
</protein>
<evidence type="ECO:0000256" key="2">
    <source>
        <dbReference type="ARBA" id="ARBA00022748"/>
    </source>
</evidence>
<dbReference type="CDD" id="cd02966">
    <property type="entry name" value="TlpA_like_family"/>
    <property type="match status" value="1"/>
</dbReference>
<keyword evidence="7" id="KW-1185">Reference proteome</keyword>
<evidence type="ECO:0000259" key="5">
    <source>
        <dbReference type="PROSITE" id="PS51352"/>
    </source>
</evidence>
<comment type="subcellular location">
    <subcellularLocation>
        <location evidence="1">Cell envelope</location>
    </subcellularLocation>
</comment>
<evidence type="ECO:0000256" key="1">
    <source>
        <dbReference type="ARBA" id="ARBA00004196"/>
    </source>
</evidence>
<dbReference type="InterPro" id="IPR036249">
    <property type="entry name" value="Thioredoxin-like_sf"/>
</dbReference>
<feature type="domain" description="Thioredoxin" evidence="5">
    <location>
        <begin position="360"/>
        <end position="512"/>
    </location>
</feature>
<keyword evidence="3" id="KW-1015">Disulfide bond</keyword>
<dbReference type="SUPFAM" id="SSF52833">
    <property type="entry name" value="Thioredoxin-like"/>
    <property type="match status" value="1"/>
</dbReference>
<dbReference type="InterPro" id="IPR013766">
    <property type="entry name" value="Thioredoxin_domain"/>
</dbReference>
<evidence type="ECO:0000313" key="7">
    <source>
        <dbReference type="Proteomes" id="UP000245678"/>
    </source>
</evidence>
<name>A0A316HHD4_9SPHI</name>
<dbReference type="GO" id="GO:0030313">
    <property type="term" value="C:cell envelope"/>
    <property type="evidence" value="ECO:0007669"/>
    <property type="project" value="UniProtKB-SubCell"/>
</dbReference>
<keyword evidence="2" id="KW-0201">Cytochrome c-type biogenesis</keyword>
<sequence>MREIKLFALLMLMLFKCYGQNIVIKYEIKRDSSFHTKDKSIGRIFLGIRRNKWDGFDPASLQNTVVSRISYLKAPTLENDIVTYNIKERGVYFIDDISGHQILLDPSLIKDTIRLQLSQNHFYKTDPSGDRGLYLNDSIMAPGIFKITYPPQYKYVGFFDSLAYLHEELHGMQVGHSFKELKNNLVPYLKGITKIYKDRVNFLKTFTTQYGIPQSLKLYAQKEIEYSYYDNLLIPLVQWDTELFQSYPRDLQDTINNFAKDVNNINLFKNTSFHRLILTQYIALINSKQNKGPVNFNKDFLDNVVYYLKKLPDNEPKAYVISWLMQVYSGKADESAVETLYEQYTPDHSRQATNSLIDSVYQAVKHPGFSLQQMLNLSFENTSHVNKTFKELASKKIILVDCWATWCIPCLKQLPFLDLVIKKYSDRVQFISLSADQNLNKWDSWIAKNSGNRKDILQIHAPGGFQNIFFKKLLINSIPRYLLISSTGEMLNAAMPLPSDTQEFEKELNKHL</sequence>
<proteinExistence type="predicted"/>
<dbReference type="PANTHER" id="PTHR42852">
    <property type="entry name" value="THIOL:DISULFIDE INTERCHANGE PROTEIN DSBE"/>
    <property type="match status" value="1"/>
</dbReference>
<evidence type="ECO:0000256" key="4">
    <source>
        <dbReference type="ARBA" id="ARBA00023284"/>
    </source>
</evidence>
<dbReference type="PANTHER" id="PTHR42852:SF6">
    <property type="entry name" value="THIOL:DISULFIDE INTERCHANGE PROTEIN DSBE"/>
    <property type="match status" value="1"/>
</dbReference>
<dbReference type="GO" id="GO:0017004">
    <property type="term" value="P:cytochrome complex assembly"/>
    <property type="evidence" value="ECO:0007669"/>
    <property type="project" value="UniProtKB-KW"/>
</dbReference>
<dbReference type="Gene3D" id="3.40.30.10">
    <property type="entry name" value="Glutaredoxin"/>
    <property type="match status" value="1"/>
</dbReference>
<dbReference type="InterPro" id="IPR050553">
    <property type="entry name" value="Thioredoxin_ResA/DsbE_sf"/>
</dbReference>
<evidence type="ECO:0000256" key="3">
    <source>
        <dbReference type="ARBA" id="ARBA00023157"/>
    </source>
</evidence>
<evidence type="ECO:0000313" key="6">
    <source>
        <dbReference type="EMBL" id="PWK77665.1"/>
    </source>
</evidence>
<dbReference type="Proteomes" id="UP000245678">
    <property type="component" value="Unassembled WGS sequence"/>
</dbReference>
<dbReference type="PROSITE" id="PS51352">
    <property type="entry name" value="THIOREDOXIN_2"/>
    <property type="match status" value="1"/>
</dbReference>
<gene>
    <name evidence="6" type="ORF">LX99_02544</name>
</gene>
<reference evidence="6 7" key="1">
    <citation type="submission" date="2018-05" db="EMBL/GenBank/DDBJ databases">
        <title>Genomic Encyclopedia of Archaeal and Bacterial Type Strains, Phase II (KMG-II): from individual species to whole genera.</title>
        <authorList>
            <person name="Goeker M."/>
        </authorList>
    </citation>
    <scope>NUCLEOTIDE SEQUENCE [LARGE SCALE GENOMIC DNA]</scope>
    <source>
        <strain evidence="6 7">DSM 19975</strain>
    </source>
</reference>
<dbReference type="AlphaFoldDB" id="A0A316HHD4"/>